<feature type="transmembrane region" description="Helical" evidence="10">
    <location>
        <begin position="21"/>
        <end position="37"/>
    </location>
</feature>
<comment type="similarity">
    <text evidence="2 10">Belongs to the glycosyltransferase 31 family.</text>
</comment>
<organism evidence="11 12">
    <name type="scientific">Halocaridina rubra</name>
    <name type="common">Hawaiian red shrimp</name>
    <dbReference type="NCBI Taxonomy" id="373956"/>
    <lineage>
        <taxon>Eukaryota</taxon>
        <taxon>Metazoa</taxon>
        <taxon>Ecdysozoa</taxon>
        <taxon>Arthropoda</taxon>
        <taxon>Crustacea</taxon>
        <taxon>Multicrustacea</taxon>
        <taxon>Malacostraca</taxon>
        <taxon>Eumalacostraca</taxon>
        <taxon>Eucarida</taxon>
        <taxon>Decapoda</taxon>
        <taxon>Pleocyemata</taxon>
        <taxon>Caridea</taxon>
        <taxon>Atyoidea</taxon>
        <taxon>Atyidae</taxon>
        <taxon>Halocaridina</taxon>
    </lineage>
</organism>
<keyword evidence="12" id="KW-1185">Reference proteome</keyword>
<dbReference type="InterPro" id="IPR002659">
    <property type="entry name" value="Glyco_trans_31"/>
</dbReference>
<evidence type="ECO:0000313" key="11">
    <source>
        <dbReference type="EMBL" id="KAK7077352.1"/>
    </source>
</evidence>
<dbReference type="Pfam" id="PF01762">
    <property type="entry name" value="Galactosyl_T"/>
    <property type="match status" value="1"/>
</dbReference>
<dbReference type="GO" id="GO:0000139">
    <property type="term" value="C:Golgi membrane"/>
    <property type="evidence" value="ECO:0007669"/>
    <property type="project" value="UniProtKB-SubCell"/>
</dbReference>
<dbReference type="Gene3D" id="3.90.550.50">
    <property type="match status" value="1"/>
</dbReference>
<sequence length="428" mass="49173">MIKSKSSFSRKRNENMEGWRIVMCGAVFAATFSILYLENSSQQSLGSASSRHLIIGVISARDHFLQRDAVRLTWGSQIANIPNAELIFVVGEHDCHIPPDYRISQYSCEKWNVHMHDAEDASSKFFVKKLLVDQKRDTLAFSCYTGIGFQILHPIILESFSLSLELLLRVGNATIVLQDAEEILESLKVSHTSCTKESTKNGYCVVKLSYPLLLPRLFEGELRVLDADISESEMCGKNTFTLQPGKIQQCQWTNSSVIRYEFLRSKHNVLMKWNEEACPLLSALYSVTERKSLKEHVEKELARRREWKNHFDFVLRTIAIEQVVNGDMMVLSHQDVYSKLSQKVMAFLKRSTLDFDYNFLMKVDDDTFVNVSGLKDMVFSEDYSDPKIWSRFHYHRAIPRHGKWADIRSSSLSYPSFPAGAGYLMSRM</sequence>
<comment type="caution">
    <text evidence="11">The sequence shown here is derived from an EMBL/GenBank/DDBJ whole genome shotgun (WGS) entry which is preliminary data.</text>
</comment>
<dbReference type="PANTHER" id="PTHR11214:SF3">
    <property type="entry name" value="BETA-1,3-GALACTOSYLTRANSFERASE 6"/>
    <property type="match status" value="1"/>
</dbReference>
<dbReference type="EMBL" id="JAXCGZ010009159">
    <property type="protein sequence ID" value="KAK7077352.1"/>
    <property type="molecule type" value="Genomic_DNA"/>
</dbReference>
<dbReference type="PANTHER" id="PTHR11214">
    <property type="entry name" value="BETA-1,3-N-ACETYLGLUCOSAMINYLTRANSFERASE"/>
    <property type="match status" value="1"/>
</dbReference>
<evidence type="ECO:0000256" key="2">
    <source>
        <dbReference type="ARBA" id="ARBA00008661"/>
    </source>
</evidence>
<evidence type="ECO:0000256" key="9">
    <source>
        <dbReference type="ARBA" id="ARBA00023136"/>
    </source>
</evidence>
<evidence type="ECO:0000256" key="1">
    <source>
        <dbReference type="ARBA" id="ARBA00004323"/>
    </source>
</evidence>
<evidence type="ECO:0000256" key="10">
    <source>
        <dbReference type="RuleBase" id="RU363063"/>
    </source>
</evidence>
<gene>
    <name evidence="11" type="ORF">SK128_009142</name>
</gene>
<evidence type="ECO:0000256" key="7">
    <source>
        <dbReference type="ARBA" id="ARBA00022989"/>
    </source>
</evidence>
<evidence type="ECO:0000313" key="12">
    <source>
        <dbReference type="Proteomes" id="UP001381693"/>
    </source>
</evidence>
<reference evidence="11 12" key="1">
    <citation type="submission" date="2023-11" db="EMBL/GenBank/DDBJ databases">
        <title>Halocaridina rubra genome assembly.</title>
        <authorList>
            <person name="Smith C."/>
        </authorList>
    </citation>
    <scope>NUCLEOTIDE SEQUENCE [LARGE SCALE GENOMIC DNA]</scope>
    <source>
        <strain evidence="11">EP-1</strain>
        <tissue evidence="11">Whole</tissue>
    </source>
</reference>
<keyword evidence="4" id="KW-0808">Transferase</keyword>
<dbReference type="EC" id="2.4.1.-" evidence="10"/>
<evidence type="ECO:0000256" key="8">
    <source>
        <dbReference type="ARBA" id="ARBA00023034"/>
    </source>
</evidence>
<keyword evidence="8 10" id="KW-0333">Golgi apparatus</keyword>
<accession>A0AAN8X415</accession>
<evidence type="ECO:0000256" key="3">
    <source>
        <dbReference type="ARBA" id="ARBA00022676"/>
    </source>
</evidence>
<dbReference type="GO" id="GO:0016758">
    <property type="term" value="F:hexosyltransferase activity"/>
    <property type="evidence" value="ECO:0007669"/>
    <property type="project" value="InterPro"/>
</dbReference>
<evidence type="ECO:0000256" key="4">
    <source>
        <dbReference type="ARBA" id="ARBA00022679"/>
    </source>
</evidence>
<keyword evidence="5 10" id="KW-0812">Transmembrane</keyword>
<keyword evidence="7 10" id="KW-1133">Transmembrane helix</keyword>
<keyword evidence="3 10" id="KW-0328">Glycosyltransferase</keyword>
<name>A0AAN8X415_HALRR</name>
<keyword evidence="6 10" id="KW-0735">Signal-anchor</keyword>
<keyword evidence="9 10" id="KW-0472">Membrane</keyword>
<proteinExistence type="inferred from homology"/>
<comment type="subcellular location">
    <subcellularLocation>
        <location evidence="1 10">Golgi apparatus membrane</location>
        <topology evidence="1 10">Single-pass type II membrane protein</topology>
    </subcellularLocation>
</comment>
<dbReference type="AlphaFoldDB" id="A0AAN8X415"/>
<evidence type="ECO:0000256" key="5">
    <source>
        <dbReference type="ARBA" id="ARBA00022692"/>
    </source>
</evidence>
<protein>
    <recommendedName>
        <fullName evidence="10">Hexosyltransferase</fullName>
        <ecNumber evidence="10">2.4.1.-</ecNumber>
    </recommendedName>
</protein>
<dbReference type="Proteomes" id="UP001381693">
    <property type="component" value="Unassembled WGS sequence"/>
</dbReference>
<evidence type="ECO:0000256" key="6">
    <source>
        <dbReference type="ARBA" id="ARBA00022968"/>
    </source>
</evidence>